<evidence type="ECO:0000256" key="8">
    <source>
        <dbReference type="ARBA" id="ARBA00023180"/>
    </source>
</evidence>
<keyword evidence="9" id="KW-0407">Ion channel</keyword>
<evidence type="ECO:0000256" key="1">
    <source>
        <dbReference type="ARBA" id="ARBA00004141"/>
    </source>
</evidence>
<feature type="domain" description="Solute-binding protein family 3/N-terminal" evidence="12">
    <location>
        <begin position="35"/>
        <end position="363"/>
    </location>
</feature>
<evidence type="ECO:0000259" key="12">
    <source>
        <dbReference type="SMART" id="SM00062"/>
    </source>
</evidence>
<evidence type="ECO:0000259" key="13">
    <source>
        <dbReference type="SMART" id="SM00079"/>
    </source>
</evidence>
<dbReference type="Gene3D" id="1.10.287.70">
    <property type="match status" value="1"/>
</dbReference>
<dbReference type="RefSeq" id="WP_145376188.1">
    <property type="nucleotide sequence ID" value="NZ_CP036276.1"/>
</dbReference>
<dbReference type="InterPro" id="IPR001638">
    <property type="entry name" value="Solute-binding_3/MltF_N"/>
</dbReference>
<dbReference type="SMART" id="SM00062">
    <property type="entry name" value="PBPb"/>
    <property type="match status" value="1"/>
</dbReference>
<evidence type="ECO:0000313" key="15">
    <source>
        <dbReference type="Proteomes" id="UP000319383"/>
    </source>
</evidence>
<evidence type="ECO:0000256" key="7">
    <source>
        <dbReference type="ARBA" id="ARBA00023170"/>
    </source>
</evidence>
<evidence type="ECO:0000256" key="9">
    <source>
        <dbReference type="ARBA" id="ARBA00023303"/>
    </source>
</evidence>
<dbReference type="Gene3D" id="3.40.190.10">
    <property type="entry name" value="Periplasmic binding protein-like II"/>
    <property type="match status" value="2"/>
</dbReference>
<protein>
    <submittedName>
        <fullName evidence="14">Glutamine-binding periplasmic protein</fullName>
    </submittedName>
</protein>
<dbReference type="AlphaFoldDB" id="A0A517ZN66"/>
<evidence type="ECO:0000256" key="4">
    <source>
        <dbReference type="ARBA" id="ARBA00022989"/>
    </source>
</evidence>
<evidence type="ECO:0000256" key="11">
    <source>
        <dbReference type="SAM" id="SignalP"/>
    </source>
</evidence>
<dbReference type="SMART" id="SM00079">
    <property type="entry name" value="PBPe"/>
    <property type="match status" value="1"/>
</dbReference>
<evidence type="ECO:0000313" key="14">
    <source>
        <dbReference type="EMBL" id="QDU43911.1"/>
    </source>
</evidence>
<dbReference type="Pfam" id="PF00060">
    <property type="entry name" value="Lig_chan"/>
    <property type="match status" value="1"/>
</dbReference>
<feature type="chain" id="PRO_5021890605" evidence="11">
    <location>
        <begin position="29"/>
        <end position="363"/>
    </location>
</feature>
<dbReference type="SUPFAM" id="SSF81324">
    <property type="entry name" value="Voltage-gated potassium channels"/>
    <property type="match status" value="1"/>
</dbReference>
<keyword evidence="8" id="KW-0325">Glycoprotein</keyword>
<organism evidence="14 15">
    <name type="scientific">Symmachiella dynata</name>
    <dbReference type="NCBI Taxonomy" id="2527995"/>
    <lineage>
        <taxon>Bacteria</taxon>
        <taxon>Pseudomonadati</taxon>
        <taxon>Planctomycetota</taxon>
        <taxon>Planctomycetia</taxon>
        <taxon>Planctomycetales</taxon>
        <taxon>Planctomycetaceae</taxon>
        <taxon>Symmachiella</taxon>
    </lineage>
</organism>
<reference evidence="14 15" key="1">
    <citation type="submission" date="2019-02" db="EMBL/GenBank/DDBJ databases">
        <title>Deep-cultivation of Planctomycetes and their phenomic and genomic characterization uncovers novel biology.</title>
        <authorList>
            <person name="Wiegand S."/>
            <person name="Jogler M."/>
            <person name="Boedeker C."/>
            <person name="Pinto D."/>
            <person name="Vollmers J."/>
            <person name="Rivas-Marin E."/>
            <person name="Kohn T."/>
            <person name="Peeters S.H."/>
            <person name="Heuer A."/>
            <person name="Rast P."/>
            <person name="Oberbeckmann S."/>
            <person name="Bunk B."/>
            <person name="Jeske O."/>
            <person name="Meyerdierks A."/>
            <person name="Storesund J.E."/>
            <person name="Kallscheuer N."/>
            <person name="Luecker S."/>
            <person name="Lage O.M."/>
            <person name="Pohl T."/>
            <person name="Merkel B.J."/>
            <person name="Hornburger P."/>
            <person name="Mueller R.-W."/>
            <person name="Bruemmer F."/>
            <person name="Labrenz M."/>
            <person name="Spormann A.M."/>
            <person name="Op den Camp H."/>
            <person name="Overmann J."/>
            <person name="Amann R."/>
            <person name="Jetten M.S.M."/>
            <person name="Mascher T."/>
            <person name="Medema M.H."/>
            <person name="Devos D.P."/>
            <person name="Kaster A.-K."/>
            <person name="Ovreas L."/>
            <person name="Rohde M."/>
            <person name="Galperin M.Y."/>
            <person name="Jogler C."/>
        </authorList>
    </citation>
    <scope>NUCLEOTIDE SEQUENCE [LARGE SCALE GENOMIC DNA]</scope>
    <source>
        <strain evidence="14 15">Mal52</strain>
    </source>
</reference>
<keyword evidence="15" id="KW-1185">Reference proteome</keyword>
<proteinExistence type="predicted"/>
<evidence type="ECO:0000256" key="10">
    <source>
        <dbReference type="SAM" id="Phobius"/>
    </source>
</evidence>
<comment type="subcellular location">
    <subcellularLocation>
        <location evidence="1">Membrane</location>
        <topology evidence="1">Multi-pass membrane protein</topology>
    </subcellularLocation>
</comment>
<dbReference type="SUPFAM" id="SSF53850">
    <property type="entry name" value="Periplasmic binding protein-like II"/>
    <property type="match status" value="1"/>
</dbReference>
<gene>
    <name evidence="14" type="primary">glnH_1</name>
    <name evidence="14" type="ORF">Mal52_23890</name>
</gene>
<keyword evidence="7" id="KW-0675">Receptor</keyword>
<feature type="domain" description="Ionotropic glutamate receptor C-terminal" evidence="13">
    <location>
        <begin position="35"/>
        <end position="363"/>
    </location>
</feature>
<dbReference type="KEGG" id="sdyn:Mal52_23890"/>
<evidence type="ECO:0000256" key="3">
    <source>
        <dbReference type="ARBA" id="ARBA00022692"/>
    </source>
</evidence>
<keyword evidence="4 10" id="KW-1133">Transmembrane helix</keyword>
<dbReference type="Pfam" id="PF00497">
    <property type="entry name" value="SBP_bac_3"/>
    <property type="match status" value="1"/>
</dbReference>
<dbReference type="PRINTS" id="PR00169">
    <property type="entry name" value="KCHANNEL"/>
</dbReference>
<keyword evidence="6 10" id="KW-0472">Membrane</keyword>
<dbReference type="Proteomes" id="UP000319383">
    <property type="component" value="Chromosome"/>
</dbReference>
<dbReference type="EMBL" id="CP036276">
    <property type="protein sequence ID" value="QDU43911.1"/>
    <property type="molecule type" value="Genomic_DNA"/>
</dbReference>
<feature type="transmembrane region" description="Helical" evidence="10">
    <location>
        <begin position="144"/>
        <end position="166"/>
    </location>
</feature>
<evidence type="ECO:0000256" key="6">
    <source>
        <dbReference type="ARBA" id="ARBA00023136"/>
    </source>
</evidence>
<feature type="signal peptide" evidence="11">
    <location>
        <begin position="1"/>
        <end position="28"/>
    </location>
</feature>
<keyword evidence="2" id="KW-0813">Transport</keyword>
<sequence length="363" mass="40674" precursor="true">MIDGKRQFRILFWAFVSMWLLSSTIAFAQPGEERVLRIGTKEAAPFSILNEDGTWSGISIELWRGVANQMGLRYEFENLPLDEILAGVESGELDAGVAAITITHEREQYLDFSHSYFNSGLGIAVPQRQTANWSAVVKRIFSMVFLKIVLTIFLVLLAMGTLVYLFERRRNRGDFGGSVLRGLSSGIWWAAVTMTTVGYGDKVPKSPGGRAIAVLWMYTAIIIISIFTASVTSILTLSQLESNVRGPRDLHNVRLATVSDSTSAKYLRRQGIAFKEFPTVDECLASLERNQFDAVVYDAPILRYVVHNEHPGLIQVLPATFDKQDYAIAIPPESPFRESLNQSILQVITTPQWDETLRRYLGD</sequence>
<dbReference type="InterPro" id="IPR015683">
    <property type="entry name" value="Ionotropic_Glu_rcpt"/>
</dbReference>
<evidence type="ECO:0000256" key="2">
    <source>
        <dbReference type="ARBA" id="ARBA00022448"/>
    </source>
</evidence>
<keyword evidence="11" id="KW-0732">Signal</keyword>
<evidence type="ECO:0000256" key="5">
    <source>
        <dbReference type="ARBA" id="ARBA00023065"/>
    </source>
</evidence>
<dbReference type="PANTHER" id="PTHR18966">
    <property type="entry name" value="IONOTROPIC GLUTAMATE RECEPTOR"/>
    <property type="match status" value="1"/>
</dbReference>
<keyword evidence="3 10" id="KW-0812">Transmembrane</keyword>
<dbReference type="GO" id="GO:0015276">
    <property type="term" value="F:ligand-gated monoatomic ion channel activity"/>
    <property type="evidence" value="ECO:0007669"/>
    <property type="project" value="InterPro"/>
</dbReference>
<feature type="transmembrane region" description="Helical" evidence="10">
    <location>
        <begin position="178"/>
        <end position="199"/>
    </location>
</feature>
<name>A0A517ZN66_9PLAN</name>
<accession>A0A517ZN66</accession>
<dbReference type="InterPro" id="IPR001320">
    <property type="entry name" value="Iontro_rcpt_C"/>
</dbReference>
<dbReference type="GO" id="GO:0016020">
    <property type="term" value="C:membrane"/>
    <property type="evidence" value="ECO:0007669"/>
    <property type="project" value="UniProtKB-SubCell"/>
</dbReference>
<feature type="transmembrane region" description="Helical" evidence="10">
    <location>
        <begin position="211"/>
        <end position="238"/>
    </location>
</feature>
<keyword evidence="5" id="KW-0406">Ion transport</keyword>